<dbReference type="STRING" id="47770.GCA_001567095_01885"/>
<dbReference type="EMBL" id="SCLX01000138">
    <property type="protein sequence ID" value="RXF53881.1"/>
    <property type="molecule type" value="Genomic_DNA"/>
</dbReference>
<reference evidence="2 4" key="2">
    <citation type="submission" date="2019-01" db="EMBL/GenBank/DDBJ databases">
        <title>The genome sequence of Lactobacillus crispatus L49.</title>
        <authorList>
            <person name="Zhong J."/>
            <person name="Zhang J."/>
        </authorList>
    </citation>
    <scope>NUCLEOTIDE SEQUENCE [LARGE SCALE GENOMIC DNA]</scope>
    <source>
        <strain evidence="2 4">L49</strain>
    </source>
</reference>
<evidence type="ECO:0000313" key="3">
    <source>
        <dbReference type="Proteomes" id="UP000231914"/>
    </source>
</evidence>
<dbReference type="RefSeq" id="WP_005721031.1">
    <property type="nucleotide sequence ID" value="NZ_CP058996.1"/>
</dbReference>
<comment type="caution">
    <text evidence="2">The sequence shown here is derived from an EMBL/GenBank/DDBJ whole genome shotgun (WGS) entry which is preliminary data.</text>
</comment>
<name>A0A135ZAF9_9LACO</name>
<organism evidence="2 4">
    <name type="scientific">Lactobacillus crispatus</name>
    <dbReference type="NCBI Taxonomy" id="47770"/>
    <lineage>
        <taxon>Bacteria</taxon>
        <taxon>Bacillati</taxon>
        <taxon>Bacillota</taxon>
        <taxon>Bacilli</taxon>
        <taxon>Lactobacillales</taxon>
        <taxon>Lactobacillaceae</taxon>
        <taxon>Lactobacillus</taxon>
    </lineage>
</organism>
<proteinExistence type="predicted"/>
<gene>
    <name evidence="1" type="ORF">BHU41_09070</name>
    <name evidence="2" type="ORF">ERD32_12200</name>
</gene>
<dbReference type="EMBL" id="MKXG01000136">
    <property type="protein sequence ID" value="PJZ16615.1"/>
    <property type="molecule type" value="Genomic_DNA"/>
</dbReference>
<protein>
    <submittedName>
        <fullName evidence="2">Uncharacterized protein</fullName>
    </submittedName>
</protein>
<reference evidence="1 3" key="1">
    <citation type="submission" date="2016-10" db="EMBL/GenBank/DDBJ databases">
        <title>WGS of isloates from the oral cavity of healthy individuals.</title>
        <authorList>
            <person name="Sharma S."/>
            <person name="Pal V.K."/>
            <person name="Patil P.B."/>
            <person name="Korpole S."/>
            <person name="Grover V."/>
        </authorList>
    </citation>
    <scope>NUCLEOTIDE SEQUENCE [LARGE SCALE GENOMIC DNA]</scope>
    <source>
        <strain evidence="1 3">DISK12</strain>
    </source>
</reference>
<evidence type="ECO:0000313" key="1">
    <source>
        <dbReference type="EMBL" id="PJZ16615.1"/>
    </source>
</evidence>
<evidence type="ECO:0000313" key="2">
    <source>
        <dbReference type="EMBL" id="RXF53881.1"/>
    </source>
</evidence>
<dbReference type="Proteomes" id="UP000231914">
    <property type="component" value="Unassembled WGS sequence"/>
</dbReference>
<dbReference type="Proteomes" id="UP000289808">
    <property type="component" value="Unassembled WGS sequence"/>
</dbReference>
<sequence length="63" mass="7025">MFFGVQMGVCFSIVFFEKKRGKIMQKLSILVLKKVVGGRSKIRRRVFKNNSYGYGNGSGGGAF</sequence>
<accession>A0A135ZAF9</accession>
<evidence type="ECO:0000313" key="4">
    <source>
        <dbReference type="Proteomes" id="UP000289808"/>
    </source>
</evidence>
<dbReference type="AlphaFoldDB" id="A0A135ZAF9"/>